<dbReference type="EMBL" id="ABEU02000026">
    <property type="protein sequence ID" value="PNR26954.1"/>
    <property type="molecule type" value="Genomic_DNA"/>
</dbReference>
<accession>A0A2K1ICF1</accession>
<dbReference type="Proteomes" id="UP000006727">
    <property type="component" value="Chromosome 26"/>
</dbReference>
<reference evidence="2 4" key="1">
    <citation type="journal article" date="2008" name="Science">
        <title>The Physcomitrella genome reveals evolutionary insights into the conquest of land by plants.</title>
        <authorList>
            <person name="Rensing S."/>
            <person name="Lang D."/>
            <person name="Zimmer A."/>
            <person name="Terry A."/>
            <person name="Salamov A."/>
            <person name="Shapiro H."/>
            <person name="Nishiyama T."/>
            <person name="Perroud P.-F."/>
            <person name="Lindquist E."/>
            <person name="Kamisugi Y."/>
            <person name="Tanahashi T."/>
            <person name="Sakakibara K."/>
            <person name="Fujita T."/>
            <person name="Oishi K."/>
            <person name="Shin-I T."/>
            <person name="Kuroki Y."/>
            <person name="Toyoda A."/>
            <person name="Suzuki Y."/>
            <person name="Hashimoto A."/>
            <person name="Yamaguchi K."/>
            <person name="Sugano A."/>
            <person name="Kohara Y."/>
            <person name="Fujiyama A."/>
            <person name="Anterola A."/>
            <person name="Aoki S."/>
            <person name="Ashton N."/>
            <person name="Barbazuk W.B."/>
            <person name="Barker E."/>
            <person name="Bennetzen J."/>
            <person name="Bezanilla M."/>
            <person name="Blankenship R."/>
            <person name="Cho S.H."/>
            <person name="Dutcher S."/>
            <person name="Estelle M."/>
            <person name="Fawcett J.A."/>
            <person name="Gundlach H."/>
            <person name="Hanada K."/>
            <person name="Heyl A."/>
            <person name="Hicks K.A."/>
            <person name="Hugh J."/>
            <person name="Lohr M."/>
            <person name="Mayer K."/>
            <person name="Melkozernov A."/>
            <person name="Murata T."/>
            <person name="Nelson D."/>
            <person name="Pils B."/>
            <person name="Prigge M."/>
            <person name="Reiss B."/>
            <person name="Renner T."/>
            <person name="Rombauts S."/>
            <person name="Rushton P."/>
            <person name="Sanderfoot A."/>
            <person name="Schween G."/>
            <person name="Shiu S.-H."/>
            <person name="Stueber K."/>
            <person name="Theodoulou F.L."/>
            <person name="Tu H."/>
            <person name="Van de Peer Y."/>
            <person name="Verrier P.J."/>
            <person name="Waters E."/>
            <person name="Wood A."/>
            <person name="Yang L."/>
            <person name="Cove D."/>
            <person name="Cuming A."/>
            <person name="Hasebe M."/>
            <person name="Lucas S."/>
            <person name="Mishler D.B."/>
            <person name="Reski R."/>
            <person name="Grigoriev I."/>
            <person name="Quatrano R.S."/>
            <person name="Boore J.L."/>
        </authorList>
    </citation>
    <scope>NUCLEOTIDE SEQUENCE [LARGE SCALE GENOMIC DNA]</scope>
    <source>
        <strain evidence="3 4">cv. Gransden 2004</strain>
    </source>
</reference>
<protein>
    <submittedName>
        <fullName evidence="2 3">Uncharacterized protein</fullName>
    </submittedName>
</protein>
<proteinExistence type="predicted"/>
<dbReference type="Gramene" id="Pp3c26_9808V3.1">
    <property type="protein sequence ID" value="PAC:32916995.CDS.1"/>
    <property type="gene ID" value="Pp3c26_9808"/>
</dbReference>
<evidence type="ECO:0000313" key="3">
    <source>
        <dbReference type="EnsemblPlants" id="PAC:32916995.CDS.1"/>
    </source>
</evidence>
<evidence type="ECO:0000256" key="1">
    <source>
        <dbReference type="SAM" id="MobiDB-lite"/>
    </source>
</evidence>
<name>A0A2K1ICF1_PHYPA</name>
<feature type="region of interest" description="Disordered" evidence="1">
    <location>
        <begin position="21"/>
        <end position="48"/>
    </location>
</feature>
<sequence length="88" mass="9626">MAPMADFVDDKGSTKTYLCHDLGYAPREPDDVDDVDDDGIYTPPPLSPLPLPTNNIIEDVNANVTINTSANHFTYVSMSFKIPSNPPD</sequence>
<gene>
    <name evidence="2" type="ORF">PHYPA_030435</name>
</gene>
<dbReference type="EnsemblPlants" id="Pp3c26_9808V3.1">
    <property type="protein sequence ID" value="PAC:32916995.CDS.1"/>
    <property type="gene ID" value="Pp3c26_9808"/>
</dbReference>
<keyword evidence="4" id="KW-1185">Reference proteome</keyword>
<feature type="compositionally biased region" description="Acidic residues" evidence="1">
    <location>
        <begin position="30"/>
        <end position="39"/>
    </location>
</feature>
<reference evidence="3" key="3">
    <citation type="submission" date="2020-12" db="UniProtKB">
        <authorList>
            <consortium name="EnsemblPlants"/>
        </authorList>
    </citation>
    <scope>IDENTIFICATION</scope>
</reference>
<dbReference type="InParanoid" id="A0A2K1ICF1"/>
<evidence type="ECO:0000313" key="4">
    <source>
        <dbReference type="Proteomes" id="UP000006727"/>
    </source>
</evidence>
<dbReference type="AlphaFoldDB" id="A0A2K1ICF1"/>
<organism evidence="2">
    <name type="scientific">Physcomitrium patens</name>
    <name type="common">Spreading-leaved earth moss</name>
    <name type="synonym">Physcomitrella patens</name>
    <dbReference type="NCBI Taxonomy" id="3218"/>
    <lineage>
        <taxon>Eukaryota</taxon>
        <taxon>Viridiplantae</taxon>
        <taxon>Streptophyta</taxon>
        <taxon>Embryophyta</taxon>
        <taxon>Bryophyta</taxon>
        <taxon>Bryophytina</taxon>
        <taxon>Bryopsida</taxon>
        <taxon>Funariidae</taxon>
        <taxon>Funariales</taxon>
        <taxon>Funariaceae</taxon>
        <taxon>Physcomitrium</taxon>
    </lineage>
</organism>
<evidence type="ECO:0000313" key="2">
    <source>
        <dbReference type="EMBL" id="PNR26954.1"/>
    </source>
</evidence>
<reference evidence="2 4" key="2">
    <citation type="journal article" date="2018" name="Plant J.">
        <title>The Physcomitrella patens chromosome-scale assembly reveals moss genome structure and evolution.</title>
        <authorList>
            <person name="Lang D."/>
            <person name="Ullrich K.K."/>
            <person name="Murat F."/>
            <person name="Fuchs J."/>
            <person name="Jenkins J."/>
            <person name="Haas F.B."/>
            <person name="Piednoel M."/>
            <person name="Gundlach H."/>
            <person name="Van Bel M."/>
            <person name="Meyberg R."/>
            <person name="Vives C."/>
            <person name="Morata J."/>
            <person name="Symeonidi A."/>
            <person name="Hiss M."/>
            <person name="Muchero W."/>
            <person name="Kamisugi Y."/>
            <person name="Saleh O."/>
            <person name="Blanc G."/>
            <person name="Decker E.L."/>
            <person name="van Gessel N."/>
            <person name="Grimwood J."/>
            <person name="Hayes R.D."/>
            <person name="Graham S.W."/>
            <person name="Gunter L.E."/>
            <person name="McDaniel S.F."/>
            <person name="Hoernstein S.N.W."/>
            <person name="Larsson A."/>
            <person name="Li F.W."/>
            <person name="Perroud P.F."/>
            <person name="Phillips J."/>
            <person name="Ranjan P."/>
            <person name="Rokshar D.S."/>
            <person name="Rothfels C.J."/>
            <person name="Schneider L."/>
            <person name="Shu S."/>
            <person name="Stevenson D.W."/>
            <person name="Thummler F."/>
            <person name="Tillich M."/>
            <person name="Villarreal Aguilar J.C."/>
            <person name="Widiez T."/>
            <person name="Wong G.K."/>
            <person name="Wymore A."/>
            <person name="Zhang Y."/>
            <person name="Zimmer A.D."/>
            <person name="Quatrano R.S."/>
            <person name="Mayer K.F.X."/>
            <person name="Goodstein D."/>
            <person name="Casacuberta J.M."/>
            <person name="Vandepoele K."/>
            <person name="Reski R."/>
            <person name="Cuming A.C."/>
            <person name="Tuskan G.A."/>
            <person name="Maumus F."/>
            <person name="Salse J."/>
            <person name="Schmutz J."/>
            <person name="Rensing S.A."/>
        </authorList>
    </citation>
    <scope>NUCLEOTIDE SEQUENCE [LARGE SCALE GENOMIC DNA]</scope>
    <source>
        <strain evidence="3 4">cv. Gransden 2004</strain>
    </source>
</reference>